<feature type="transmembrane region" description="Helical" evidence="7">
    <location>
        <begin position="134"/>
        <end position="157"/>
    </location>
</feature>
<evidence type="ECO:0000256" key="4">
    <source>
        <dbReference type="ARBA" id="ARBA00022989"/>
    </source>
</evidence>
<reference evidence="9 10" key="1">
    <citation type="journal article" date="2012" name="Science">
        <title>The Paleozoic origin of enzymatic lignin decomposition reconstructed from 31 fungal genomes.</title>
        <authorList>
            <person name="Floudas D."/>
            <person name="Binder M."/>
            <person name="Riley R."/>
            <person name="Barry K."/>
            <person name="Blanchette R.A."/>
            <person name="Henrissat B."/>
            <person name="Martinez A.T."/>
            <person name="Otillar R."/>
            <person name="Spatafora J.W."/>
            <person name="Yadav J.S."/>
            <person name="Aerts A."/>
            <person name="Benoit I."/>
            <person name="Boyd A."/>
            <person name="Carlson A."/>
            <person name="Copeland A."/>
            <person name="Coutinho P.M."/>
            <person name="de Vries R.P."/>
            <person name="Ferreira P."/>
            <person name="Findley K."/>
            <person name="Foster B."/>
            <person name="Gaskell J."/>
            <person name="Glotzer D."/>
            <person name="Gorecki P."/>
            <person name="Heitman J."/>
            <person name="Hesse C."/>
            <person name="Hori C."/>
            <person name="Igarashi K."/>
            <person name="Jurgens J.A."/>
            <person name="Kallen N."/>
            <person name="Kersten P."/>
            <person name="Kohler A."/>
            <person name="Kuees U."/>
            <person name="Kumar T.K.A."/>
            <person name="Kuo A."/>
            <person name="LaButti K."/>
            <person name="Larrondo L.F."/>
            <person name="Lindquist E."/>
            <person name="Ling A."/>
            <person name="Lombard V."/>
            <person name="Lucas S."/>
            <person name="Lundell T."/>
            <person name="Martin R."/>
            <person name="McLaughlin D.J."/>
            <person name="Morgenstern I."/>
            <person name="Morin E."/>
            <person name="Murat C."/>
            <person name="Nagy L.G."/>
            <person name="Nolan M."/>
            <person name="Ohm R.A."/>
            <person name="Patyshakuliyeva A."/>
            <person name="Rokas A."/>
            <person name="Ruiz-Duenas F.J."/>
            <person name="Sabat G."/>
            <person name="Salamov A."/>
            <person name="Samejima M."/>
            <person name="Schmutz J."/>
            <person name="Slot J.C."/>
            <person name="St John F."/>
            <person name="Stenlid J."/>
            <person name="Sun H."/>
            <person name="Sun S."/>
            <person name="Syed K."/>
            <person name="Tsang A."/>
            <person name="Wiebenga A."/>
            <person name="Young D."/>
            <person name="Pisabarro A."/>
            <person name="Eastwood D.C."/>
            <person name="Martin F."/>
            <person name="Cullen D."/>
            <person name="Grigoriev I.V."/>
            <person name="Hibbett D.S."/>
        </authorList>
    </citation>
    <scope>NUCLEOTIDE SEQUENCE [LARGE SCALE GENOMIC DNA]</scope>
    <source>
        <strain evidence="9 10">MD-104</strain>
    </source>
</reference>
<feature type="transmembrane region" description="Helical" evidence="7">
    <location>
        <begin position="738"/>
        <end position="763"/>
    </location>
</feature>
<dbReference type="InterPro" id="IPR011701">
    <property type="entry name" value="MFS"/>
</dbReference>
<sequence>MFTDDEKQISPSLVSSSVASPKPSFRNETVDRRRVMSKLDWHLLPFVSLLYLMSFLDRTNIGNAKVAGLAADLGLTGLQYNLCSAIFFIPYCFFEVPSNMAMKLFKPSRWIPLIMFLWGIVMLSMAFVKNFSGLLAARIFLGVAESGLFPGVTFYLCLWYPRAEQAQRVSFFLSAATVAGAFGGIFAFGIEKMNGIGGLAGWSWIFLLEGLLTSLIAIISYFFMHDYPETATFLTETEREWLVETIRKDTAGLDKTFKWKFLFQALKDPHSYMLMATYIFIVIPTYALALFLPTIISGLGYSEGHAQLLAVPPYVGGCVFTILSGVFSDRWRVRGPFVLASALTTLVGYVVLYATTSNVAGYIGTVIAACGIFPAVALVLAWTGGNVGGDVKRGVVIAMVIGVGNLGGIASSFIYRPQDSPRYHPGHATVIGCLCIAAILSTIGMLEFSRLNKQKEAKCIKEGISADKVEEFREMGDQSPLYRSICLARQAVAATMALWLLKILLQAAPISPTLPFDARVIRNLRSASRRIGTAYATLQRSLRRARPRWDTDIAVSTRCNGVLQGCWTTLYKWVQLPAAITSQNTRIWRRPSVWADFALARCTEEKQASTCHICGRLSIRTYSPDPPPSMSGDADDLNSTVGALLIGGSASPQCRHTFGTVTSREIPRSYVSCCLDVCHISLSMHMIYYYLVLNYYHPEALSKAVWSFDVTVVVTAVVTVIAHCFYAKRVYILSNRNLFLPIAILLLSAIRLAFGVVVTVRMFQIQVLDKLPKAMAPYVGTGMGAGSVADCIITGALVHYLRTHRSGFSSRTDNLLDKLTYWTVNCGVLTSTVGIAVIICFVSMPDNMIYLALHLLLSKLYANALLATLNFRKAHRGRGVNDEETSIPLTSLRVGSDPDSPFSNSKRQSTMSARTVEQIAPVVHVMTTTHTDAPDADGMEKAPPAGYPFVESITSDKQGLDVYKQA</sequence>
<feature type="transmembrane region" description="Helical" evidence="7">
    <location>
        <begin position="819"/>
        <end position="844"/>
    </location>
</feature>
<keyword evidence="3 7" id="KW-0812">Transmembrane</keyword>
<dbReference type="FunFam" id="1.20.1250.20:FF:000034">
    <property type="entry name" value="MFS general substrate transporter"/>
    <property type="match status" value="1"/>
</dbReference>
<dbReference type="Pfam" id="PF07690">
    <property type="entry name" value="MFS_1"/>
    <property type="match status" value="1"/>
</dbReference>
<feature type="transmembrane region" description="Helical" evidence="7">
    <location>
        <begin position="308"/>
        <end position="328"/>
    </location>
</feature>
<dbReference type="FunFam" id="1.20.1250.20:FF:000013">
    <property type="entry name" value="MFS general substrate transporter"/>
    <property type="match status" value="1"/>
</dbReference>
<comment type="subcellular location">
    <subcellularLocation>
        <location evidence="1">Membrane</location>
        <topology evidence="1">Multi-pass membrane protein</topology>
    </subcellularLocation>
</comment>
<dbReference type="AlphaFoldDB" id="A0A2H3JP72"/>
<keyword evidence="10" id="KW-1185">Reference proteome</keyword>
<dbReference type="OrthoDB" id="2962993at2759"/>
<evidence type="ECO:0000256" key="5">
    <source>
        <dbReference type="ARBA" id="ARBA00023136"/>
    </source>
</evidence>
<keyword evidence="4 7" id="KW-1133">Transmembrane helix</keyword>
<organism evidence="9 10">
    <name type="scientific">Wolfiporia cocos (strain MD-104)</name>
    <name type="common">Brown rot fungus</name>
    <dbReference type="NCBI Taxonomy" id="742152"/>
    <lineage>
        <taxon>Eukaryota</taxon>
        <taxon>Fungi</taxon>
        <taxon>Dikarya</taxon>
        <taxon>Basidiomycota</taxon>
        <taxon>Agaricomycotina</taxon>
        <taxon>Agaricomycetes</taxon>
        <taxon>Polyporales</taxon>
        <taxon>Phaeolaceae</taxon>
        <taxon>Wolfiporia</taxon>
    </lineage>
</organism>
<evidence type="ECO:0000256" key="2">
    <source>
        <dbReference type="ARBA" id="ARBA00022448"/>
    </source>
</evidence>
<feature type="transmembrane region" description="Helical" evidence="7">
    <location>
        <begin position="335"/>
        <end position="354"/>
    </location>
</feature>
<feature type="domain" description="Major facilitator superfamily (MFS) profile" evidence="8">
    <location>
        <begin position="43"/>
        <end position="450"/>
    </location>
</feature>
<dbReference type="GO" id="GO:0016020">
    <property type="term" value="C:membrane"/>
    <property type="evidence" value="ECO:0007669"/>
    <property type="project" value="UniProtKB-SubCell"/>
</dbReference>
<keyword evidence="5 7" id="KW-0472">Membrane</keyword>
<feature type="transmembrane region" description="Helical" evidence="7">
    <location>
        <begin position="394"/>
        <end position="415"/>
    </location>
</feature>
<dbReference type="Gene3D" id="1.20.1250.20">
    <property type="entry name" value="MFS general substrate transporter like domains"/>
    <property type="match status" value="2"/>
</dbReference>
<protein>
    <submittedName>
        <fullName evidence="9">MFS general substrate transporter</fullName>
    </submittedName>
</protein>
<feature type="compositionally biased region" description="Low complexity" evidence="6">
    <location>
        <begin position="10"/>
        <end position="24"/>
    </location>
</feature>
<evidence type="ECO:0000256" key="6">
    <source>
        <dbReference type="SAM" id="MobiDB-lite"/>
    </source>
</evidence>
<dbReference type="PROSITE" id="PS50850">
    <property type="entry name" value="MFS"/>
    <property type="match status" value="1"/>
</dbReference>
<dbReference type="Pfam" id="PF20152">
    <property type="entry name" value="DUF6534"/>
    <property type="match status" value="1"/>
</dbReference>
<feature type="compositionally biased region" description="Polar residues" evidence="6">
    <location>
        <begin position="901"/>
        <end position="910"/>
    </location>
</feature>
<feature type="transmembrane region" description="Helical" evidence="7">
    <location>
        <begin position="360"/>
        <end position="382"/>
    </location>
</feature>
<feature type="region of interest" description="Disordered" evidence="6">
    <location>
        <begin position="887"/>
        <end position="910"/>
    </location>
</feature>
<feature type="region of interest" description="Disordered" evidence="6">
    <location>
        <begin position="1"/>
        <end position="25"/>
    </location>
</feature>
<feature type="transmembrane region" description="Helical" evidence="7">
    <location>
        <begin position="110"/>
        <end position="128"/>
    </location>
</feature>
<dbReference type="PANTHER" id="PTHR43791">
    <property type="entry name" value="PERMEASE-RELATED"/>
    <property type="match status" value="1"/>
</dbReference>
<dbReference type="STRING" id="742152.A0A2H3JP72"/>
<dbReference type="GO" id="GO:0022857">
    <property type="term" value="F:transmembrane transporter activity"/>
    <property type="evidence" value="ECO:0007669"/>
    <property type="project" value="InterPro"/>
</dbReference>
<dbReference type="CDD" id="cd17327">
    <property type="entry name" value="MFS_FEN2_like"/>
    <property type="match status" value="1"/>
</dbReference>
<feature type="transmembrane region" description="Helical" evidence="7">
    <location>
        <begin position="169"/>
        <end position="190"/>
    </location>
</feature>
<feature type="transmembrane region" description="Helical" evidence="7">
    <location>
        <begin position="202"/>
        <end position="224"/>
    </location>
</feature>
<evidence type="ECO:0000256" key="1">
    <source>
        <dbReference type="ARBA" id="ARBA00004141"/>
    </source>
</evidence>
<dbReference type="InterPro" id="IPR045339">
    <property type="entry name" value="DUF6534"/>
</dbReference>
<feature type="transmembrane region" description="Helical" evidence="7">
    <location>
        <begin position="427"/>
        <end position="448"/>
    </location>
</feature>
<dbReference type="InterPro" id="IPR036259">
    <property type="entry name" value="MFS_trans_sf"/>
</dbReference>
<feature type="transmembrane region" description="Helical" evidence="7">
    <location>
        <begin position="850"/>
        <end position="869"/>
    </location>
</feature>
<feature type="transmembrane region" description="Helical" evidence="7">
    <location>
        <begin position="41"/>
        <end position="58"/>
    </location>
</feature>
<feature type="transmembrane region" description="Helical" evidence="7">
    <location>
        <begin position="704"/>
        <end position="726"/>
    </location>
</feature>
<feature type="transmembrane region" description="Helical" evidence="7">
    <location>
        <begin position="775"/>
        <end position="798"/>
    </location>
</feature>
<keyword evidence="2" id="KW-0813">Transport</keyword>
<feature type="transmembrane region" description="Helical" evidence="7">
    <location>
        <begin position="272"/>
        <end position="296"/>
    </location>
</feature>
<feature type="transmembrane region" description="Helical" evidence="7">
    <location>
        <begin position="670"/>
        <end position="692"/>
    </location>
</feature>
<proteinExistence type="predicted"/>
<feature type="transmembrane region" description="Helical" evidence="7">
    <location>
        <begin position="78"/>
        <end position="98"/>
    </location>
</feature>
<dbReference type="Proteomes" id="UP000218811">
    <property type="component" value="Unassembled WGS sequence"/>
</dbReference>
<name>A0A2H3JP72_WOLCO</name>
<evidence type="ECO:0000256" key="3">
    <source>
        <dbReference type="ARBA" id="ARBA00022692"/>
    </source>
</evidence>
<evidence type="ECO:0000259" key="8">
    <source>
        <dbReference type="PROSITE" id="PS50850"/>
    </source>
</evidence>
<accession>A0A2H3JP72</accession>
<evidence type="ECO:0000313" key="10">
    <source>
        <dbReference type="Proteomes" id="UP000218811"/>
    </source>
</evidence>
<dbReference type="EMBL" id="KB468135">
    <property type="protein sequence ID" value="PCH43295.1"/>
    <property type="molecule type" value="Genomic_DNA"/>
</dbReference>
<evidence type="ECO:0000256" key="7">
    <source>
        <dbReference type="SAM" id="Phobius"/>
    </source>
</evidence>
<dbReference type="PANTHER" id="PTHR43791:SF19">
    <property type="entry name" value="TRANSPORTER, PUTATIVE (AFU_ORTHOLOGUE AFUA_1G01812)-RELATED"/>
    <property type="match status" value="1"/>
</dbReference>
<dbReference type="OMA" id="WIPLIMF"/>
<dbReference type="SUPFAM" id="SSF103473">
    <property type="entry name" value="MFS general substrate transporter"/>
    <property type="match status" value="1"/>
</dbReference>
<evidence type="ECO:0000313" key="9">
    <source>
        <dbReference type="EMBL" id="PCH43295.1"/>
    </source>
</evidence>
<gene>
    <name evidence="9" type="ORF">WOLCODRAFT_144464</name>
</gene>
<dbReference type="InterPro" id="IPR020846">
    <property type="entry name" value="MFS_dom"/>
</dbReference>